<evidence type="ECO:0000313" key="4">
    <source>
        <dbReference type="EMBL" id="RMX00979.1"/>
    </source>
</evidence>
<dbReference type="InterPro" id="IPR052534">
    <property type="entry name" value="Extracell_DNA_Util/SecSys_Comp"/>
</dbReference>
<evidence type="ECO:0000313" key="5">
    <source>
        <dbReference type="EMBL" id="RMX07304.1"/>
    </source>
</evidence>
<evidence type="ECO:0000256" key="2">
    <source>
        <dbReference type="SAM" id="Phobius"/>
    </source>
</evidence>
<evidence type="ECO:0000313" key="3">
    <source>
        <dbReference type="EMBL" id="RMX00638.1"/>
    </source>
</evidence>
<keyword evidence="2" id="KW-0812">Transmembrane</keyword>
<dbReference type="PANTHER" id="PTHR40278:SF2">
    <property type="entry name" value="TYPE IV PILUS INNER MEMBRANE COMPONENT PILN"/>
    <property type="match status" value="1"/>
</dbReference>
<dbReference type="EMBL" id="RDQL01000004">
    <property type="protein sequence ID" value="RMX00979.1"/>
    <property type="molecule type" value="Genomic_DNA"/>
</dbReference>
<evidence type="ECO:0000256" key="1">
    <source>
        <dbReference type="SAM" id="Coils"/>
    </source>
</evidence>
<gene>
    <name evidence="5" type="ORF">EBQ24_09425</name>
    <name evidence="4" type="ORF">EBQ25_04020</name>
    <name evidence="3" type="ORF">EBQ26_01735</name>
</gene>
<dbReference type="GO" id="GO:0043683">
    <property type="term" value="P:type IV pilus assembly"/>
    <property type="evidence" value="ECO:0007669"/>
    <property type="project" value="TreeGrafter"/>
</dbReference>
<evidence type="ECO:0000313" key="8">
    <source>
        <dbReference type="Proteomes" id="UP000281171"/>
    </source>
</evidence>
<dbReference type="RefSeq" id="WP_122237319.1">
    <property type="nucleotide sequence ID" value="NZ_RDQK01000022.1"/>
</dbReference>
<comment type="caution">
    <text evidence="5">The sequence shown here is derived from an EMBL/GenBank/DDBJ whole genome shotgun (WGS) entry which is preliminary data.</text>
</comment>
<dbReference type="EMBL" id="RDQK01000022">
    <property type="protein sequence ID" value="RMX07304.1"/>
    <property type="molecule type" value="Genomic_DNA"/>
</dbReference>
<dbReference type="Proteomes" id="UP000281171">
    <property type="component" value="Unassembled WGS sequence"/>
</dbReference>
<dbReference type="GO" id="GO:0043107">
    <property type="term" value="P:type IV pilus-dependent motility"/>
    <property type="evidence" value="ECO:0007669"/>
    <property type="project" value="TreeGrafter"/>
</dbReference>
<keyword evidence="1" id="KW-0175">Coiled coil</keyword>
<sequence>MIRINLLPHREAAKKARKEKFMLSAALSALAGLGIAGIIYSYFQVLISDQESANRMIEQENARLKVQIKEVNNIEAEIAALKARQQAVENLQSERNLPVDLMNHVIREVPNGSYVTSLNKTDKQVALQGMAQSNQTVSDLLRNIDKNMPWDSRAQLIETKATDIDLGGGKKRQVYGYAMNFRLDKPGAEEDDNNVPIK</sequence>
<accession>A0A3M6QBV9</accession>
<dbReference type="InterPro" id="IPR007813">
    <property type="entry name" value="PilN"/>
</dbReference>
<keyword evidence="6" id="KW-1185">Reference proteome</keyword>
<name>A0A3M6QWD6_9BURK</name>
<evidence type="ECO:0000313" key="7">
    <source>
        <dbReference type="Proteomes" id="UP000267521"/>
    </source>
</evidence>
<dbReference type="Proteomes" id="UP000267521">
    <property type="component" value="Unassembled WGS sequence"/>
</dbReference>
<proteinExistence type="predicted"/>
<accession>A0A3M6QWD6</accession>
<keyword evidence="2" id="KW-0472">Membrane</keyword>
<evidence type="ECO:0000313" key="6">
    <source>
        <dbReference type="Proteomes" id="UP000267035"/>
    </source>
</evidence>
<feature type="coiled-coil region" evidence="1">
    <location>
        <begin position="47"/>
        <end position="94"/>
    </location>
</feature>
<accession>A0A3M6QEW0</accession>
<dbReference type="EMBL" id="RDQM01000002">
    <property type="protein sequence ID" value="RMX00638.1"/>
    <property type="molecule type" value="Genomic_DNA"/>
</dbReference>
<organism evidence="5 8">
    <name type="scientific">Allofranklinella schreckenbergeri</name>
    <dbReference type="NCBI Taxonomy" id="1076744"/>
    <lineage>
        <taxon>Bacteria</taxon>
        <taxon>Pseudomonadati</taxon>
        <taxon>Pseudomonadota</taxon>
        <taxon>Betaproteobacteria</taxon>
        <taxon>Burkholderiales</taxon>
        <taxon>Comamonadaceae</taxon>
        <taxon>Allofranklinella</taxon>
    </lineage>
</organism>
<keyword evidence="2" id="KW-1133">Transmembrane helix</keyword>
<dbReference type="AlphaFoldDB" id="A0A3M6QWD6"/>
<dbReference type="Proteomes" id="UP000267035">
    <property type="component" value="Unassembled WGS sequence"/>
</dbReference>
<feature type="transmembrane region" description="Helical" evidence="2">
    <location>
        <begin position="21"/>
        <end position="43"/>
    </location>
</feature>
<reference evidence="6 7" key="1">
    <citation type="submission" date="2018-10" db="EMBL/GenBank/DDBJ databases">
        <title>Comamonadaceae CDC group NO-1 genome sequencing and assembly.</title>
        <authorList>
            <person name="Bernier A.-M."/>
            <person name="Bernard K."/>
        </authorList>
    </citation>
    <scope>NUCLEOTIDE SEQUENCE [LARGE SCALE GENOMIC DNA]</scope>
    <source>
        <strain evidence="4 6">NML161473</strain>
        <strain evidence="5 8">NML180581</strain>
        <strain evidence="3 7">NML970147</strain>
    </source>
</reference>
<dbReference type="Pfam" id="PF05137">
    <property type="entry name" value="PilN"/>
    <property type="match status" value="1"/>
</dbReference>
<protein>
    <submittedName>
        <fullName evidence="5">Fimbrial protein</fullName>
    </submittedName>
</protein>
<dbReference type="PANTHER" id="PTHR40278">
    <property type="entry name" value="DNA UTILIZATION PROTEIN HOFN"/>
    <property type="match status" value="1"/>
</dbReference>